<organism evidence="1 2">
    <name type="scientific">Methylogaea oryzae</name>
    <dbReference type="NCBI Taxonomy" id="1295382"/>
    <lineage>
        <taxon>Bacteria</taxon>
        <taxon>Pseudomonadati</taxon>
        <taxon>Pseudomonadota</taxon>
        <taxon>Gammaproteobacteria</taxon>
        <taxon>Methylococcales</taxon>
        <taxon>Methylococcaceae</taxon>
        <taxon>Methylogaea</taxon>
    </lineage>
</organism>
<proteinExistence type="predicted"/>
<sequence length="115" mass="13807">MIGKKYKVPAELWEKLAPGKSHHTYVGDIQLKDGTVYRTFYFDFTGEILGEVVGGQDGISMANVDFDDREIVAVRRFRKADLEDRSARHSRFYMFYRRIYGFFRKWRCRLLRKRR</sequence>
<keyword evidence="2" id="KW-1185">Reference proteome</keyword>
<name>A0A8D4VPG5_9GAMM</name>
<dbReference type="AlphaFoldDB" id="A0A8D4VPG5"/>
<evidence type="ECO:0000313" key="1">
    <source>
        <dbReference type="EMBL" id="BBL71993.1"/>
    </source>
</evidence>
<dbReference type="EMBL" id="AP019782">
    <property type="protein sequence ID" value="BBL71993.1"/>
    <property type="molecule type" value="Genomic_DNA"/>
</dbReference>
<protein>
    <submittedName>
        <fullName evidence="1">Uncharacterized protein</fullName>
    </submittedName>
</protein>
<evidence type="ECO:0000313" key="2">
    <source>
        <dbReference type="Proteomes" id="UP000824988"/>
    </source>
</evidence>
<dbReference type="Proteomes" id="UP000824988">
    <property type="component" value="Chromosome"/>
</dbReference>
<reference evidence="1" key="1">
    <citation type="submission" date="2019-06" db="EMBL/GenBank/DDBJ databases">
        <title>Complete genome sequence of Methylogaea oryzae strain JCM16910.</title>
        <authorList>
            <person name="Asakawa S."/>
        </authorList>
    </citation>
    <scope>NUCLEOTIDE SEQUENCE</scope>
    <source>
        <strain evidence="1">E10</strain>
    </source>
</reference>
<dbReference type="KEGG" id="moz:MoryE10_25990"/>
<accession>A0A8D4VPG5</accession>
<dbReference type="RefSeq" id="WP_054774566.1">
    <property type="nucleotide sequence ID" value="NZ_AP019782.1"/>
</dbReference>
<gene>
    <name evidence="1" type="ORF">MoryE10_25990</name>
</gene>